<reference evidence="1 2" key="1">
    <citation type="submission" date="2020-01" db="EMBL/GenBank/DDBJ databases">
        <title>Microvirga sp. nov., an arsenate reduction bacterium isolated from Tibet hotspring sediments.</title>
        <authorList>
            <person name="Yuan C.-G."/>
        </authorList>
    </citation>
    <scope>NUCLEOTIDE SEQUENCE [LARGE SCALE GENOMIC DNA]</scope>
    <source>
        <strain evidence="1 2">SYSU G3D203</strain>
    </source>
</reference>
<gene>
    <name evidence="1" type="ORF">GR303_23235</name>
</gene>
<dbReference type="EMBL" id="JAAAXJ010000033">
    <property type="protein sequence ID" value="NBJ27236.1"/>
    <property type="molecule type" value="Genomic_DNA"/>
</dbReference>
<evidence type="ECO:0000313" key="1">
    <source>
        <dbReference type="EMBL" id="NBJ27236.1"/>
    </source>
</evidence>
<dbReference type="NCBIfam" id="TIGR03950">
    <property type="entry name" value="sidero_Fe_reduc"/>
    <property type="match status" value="1"/>
</dbReference>
<protein>
    <submittedName>
        <fullName evidence="1">Siderophore ferric iron reductase</fullName>
    </submittedName>
</protein>
<dbReference type="Proteomes" id="UP000818323">
    <property type="component" value="Unassembled WGS sequence"/>
</dbReference>
<dbReference type="InterPro" id="IPR023998">
    <property type="entry name" value="FCR-like"/>
</dbReference>
<evidence type="ECO:0000313" key="2">
    <source>
        <dbReference type="Proteomes" id="UP000818323"/>
    </source>
</evidence>
<accession>A0ABW9Z5L6</accession>
<organism evidence="1 2">
    <name type="scientific">Microvirga arsenatis</name>
    <dbReference type="NCBI Taxonomy" id="2692265"/>
    <lineage>
        <taxon>Bacteria</taxon>
        <taxon>Pseudomonadati</taxon>
        <taxon>Pseudomonadota</taxon>
        <taxon>Alphaproteobacteria</taxon>
        <taxon>Hyphomicrobiales</taxon>
        <taxon>Methylobacteriaceae</taxon>
        <taxon>Microvirga</taxon>
    </lineage>
</organism>
<sequence>MNAMVDTADLDNLFSAATGLVPILQGEVGDHAAGWVSPGADNAATLRQLYAVIRETNPEAGAAFWSASCWNHLNWQPVAIALLAVHHFALLPKVGCMSQCLRQGGVGGFRLPSPHCIRGARKHLVREAGCQLRELAESLIADMSRLAKEAHKQEFATVKQITAKRLLADRILGLLLRIGRHDPSLGNEELQDCACAWLEAAGLESMSALSPITLSDGREQLILERKACCMAYLCADGAICESCPTQQSRDMRLQRQKDYWEHHA</sequence>
<proteinExistence type="predicted"/>
<name>A0ABW9Z5L6_9HYPH</name>
<comment type="caution">
    <text evidence="1">The sequence shown here is derived from an EMBL/GenBank/DDBJ whole genome shotgun (WGS) entry which is preliminary data.</text>
</comment>
<keyword evidence="2" id="KW-1185">Reference proteome</keyword>